<reference evidence="3" key="2">
    <citation type="submission" date="2023-04" db="EMBL/GenBank/DDBJ databases">
        <authorList>
            <person name="Bruccoleri R.E."/>
            <person name="Oakeley E.J."/>
            <person name="Faust A.-M."/>
            <person name="Dessus-Babus S."/>
            <person name="Altorfer M."/>
            <person name="Burckhardt D."/>
            <person name="Oertli M."/>
            <person name="Naumann U."/>
            <person name="Petersen F."/>
            <person name="Wong J."/>
        </authorList>
    </citation>
    <scope>NUCLEOTIDE SEQUENCE</scope>
    <source>
        <strain evidence="3">GSM-AAB239-AS_SAM_17_03QT</strain>
        <tissue evidence="3">Leaf</tissue>
    </source>
</reference>
<name>A0AAX6HXQ0_IRIPA</name>
<evidence type="ECO:0000313" key="3">
    <source>
        <dbReference type="EMBL" id="KAJ6845274.1"/>
    </source>
</evidence>
<evidence type="ECO:0000256" key="1">
    <source>
        <dbReference type="SAM" id="MobiDB-lite"/>
    </source>
</evidence>
<sequence>MAMDSGNSRSSDHQRRHDEIKGHGQDHERRGFRRCRHPLRIRRNRLYSRDEAVVVLSDE</sequence>
<evidence type="ECO:0000313" key="4">
    <source>
        <dbReference type="Proteomes" id="UP001140949"/>
    </source>
</evidence>
<comment type="caution">
    <text evidence="3">The sequence shown here is derived from an EMBL/GenBank/DDBJ whole genome shotgun (WGS) entry which is preliminary data.</text>
</comment>
<proteinExistence type="predicted"/>
<organism evidence="3 4">
    <name type="scientific">Iris pallida</name>
    <name type="common">Sweet iris</name>
    <dbReference type="NCBI Taxonomy" id="29817"/>
    <lineage>
        <taxon>Eukaryota</taxon>
        <taxon>Viridiplantae</taxon>
        <taxon>Streptophyta</taxon>
        <taxon>Embryophyta</taxon>
        <taxon>Tracheophyta</taxon>
        <taxon>Spermatophyta</taxon>
        <taxon>Magnoliopsida</taxon>
        <taxon>Liliopsida</taxon>
        <taxon>Asparagales</taxon>
        <taxon>Iridaceae</taxon>
        <taxon>Iridoideae</taxon>
        <taxon>Irideae</taxon>
        <taxon>Iris</taxon>
    </lineage>
</organism>
<dbReference type="Proteomes" id="UP001140949">
    <property type="component" value="Unassembled WGS sequence"/>
</dbReference>
<dbReference type="EMBL" id="JANAVB010018804">
    <property type="protein sequence ID" value="KAJ6829295.1"/>
    <property type="molecule type" value="Genomic_DNA"/>
</dbReference>
<reference evidence="3" key="1">
    <citation type="journal article" date="2023" name="GigaByte">
        <title>Genome assembly of the bearded iris, Iris pallida Lam.</title>
        <authorList>
            <person name="Bruccoleri R.E."/>
            <person name="Oakeley E.J."/>
            <person name="Faust A.M.E."/>
            <person name="Altorfer M."/>
            <person name="Dessus-Babus S."/>
            <person name="Burckhardt D."/>
            <person name="Oertli M."/>
            <person name="Naumann U."/>
            <person name="Petersen F."/>
            <person name="Wong J."/>
        </authorList>
    </citation>
    <scope>NUCLEOTIDE SEQUENCE</scope>
    <source>
        <strain evidence="3">GSM-AAB239-AS_SAM_17_03QT</strain>
    </source>
</reference>
<dbReference type="EMBL" id="JANAVB010006390">
    <property type="protein sequence ID" value="KAJ6845274.1"/>
    <property type="molecule type" value="Genomic_DNA"/>
</dbReference>
<accession>A0AAX6HXQ0</accession>
<keyword evidence="4" id="KW-1185">Reference proteome</keyword>
<feature type="compositionally biased region" description="Basic and acidic residues" evidence="1">
    <location>
        <begin position="10"/>
        <end position="29"/>
    </location>
</feature>
<feature type="region of interest" description="Disordered" evidence="1">
    <location>
        <begin position="1"/>
        <end position="33"/>
    </location>
</feature>
<evidence type="ECO:0000313" key="2">
    <source>
        <dbReference type="EMBL" id="KAJ6829295.1"/>
    </source>
</evidence>
<protein>
    <submittedName>
        <fullName evidence="3">NAC domain-containing protein 74-like</fullName>
    </submittedName>
</protein>
<dbReference type="AlphaFoldDB" id="A0AAX6HXQ0"/>
<gene>
    <name evidence="3" type="ORF">M6B38_288610</name>
    <name evidence="2" type="ORF">M6B38_360930</name>
</gene>